<keyword evidence="4" id="KW-0597">Phosphoprotein</keyword>
<evidence type="ECO:0000256" key="15">
    <source>
        <dbReference type="SAM" id="MobiDB-lite"/>
    </source>
</evidence>
<dbReference type="GO" id="GO:0005829">
    <property type="term" value="C:cytosol"/>
    <property type="evidence" value="ECO:0007669"/>
    <property type="project" value="Ensembl"/>
</dbReference>
<sequence>MRTRLLPWRSLVAASCSSRPWCQPVFLGVAGEPTRGGWAGQPSGRRGAGRKALGNGVQLLPGATGWTLTARLQPPPAEPLGRVLPEQSRRVRPGLRRSGHGRNPRLAAPVSGRRRRSEARAHGSGLGGVWVGAGPEMAPPSDPASASASVLLAVHAAVRPLGAGPDAEAQLRKLQLSTDPERPGRFRLELLGAGPGAVSLEWPLESVSYTVRGPSQHELQPPPGGPGTLSLHFLNPQEAQRWAALVRGATMEGQNGSLPQALGPEMCPVSPPSPPEVPTLQAPQPKVDLCWNPGNSVEKEELVGHLARAIEDGDEKRAAQAAAILAQHHVALNVQLQEACFPPGPIRLQVTVEDAASSAHVSLQVHPHCTIATLQEQVFSEFGFPPAVQRWVIGRCLCVPECSLASYGVRRDGDPAFLYLLSAPREAPGRSPQGPQKMEGELSRLFPQSLGLPRAPQPASSSLPSPLQPGWSCPSCTFINAPSRPGCEMCSTQKPCTWDPLPAASAEQPPKVTQKEDGPIPPGPRSLDPLLKLSGDLC</sequence>
<evidence type="ECO:0000256" key="13">
    <source>
        <dbReference type="ARBA" id="ARBA00076399"/>
    </source>
</evidence>
<accession>A0A452SV21</accession>
<protein>
    <recommendedName>
        <fullName evidence="12">Sharpin</fullName>
    </recommendedName>
    <alternativeName>
        <fullName evidence="13">Shank-associated RH domain-interacting protein</fullName>
    </alternativeName>
</protein>
<organism evidence="17 18">
    <name type="scientific">Ursus americanus</name>
    <name type="common">American black bear</name>
    <name type="synonym">Euarctos americanus</name>
    <dbReference type="NCBI Taxonomy" id="9643"/>
    <lineage>
        <taxon>Eukaryota</taxon>
        <taxon>Metazoa</taxon>
        <taxon>Chordata</taxon>
        <taxon>Craniata</taxon>
        <taxon>Vertebrata</taxon>
        <taxon>Euteleostomi</taxon>
        <taxon>Mammalia</taxon>
        <taxon>Eutheria</taxon>
        <taxon>Laurasiatheria</taxon>
        <taxon>Carnivora</taxon>
        <taxon>Caniformia</taxon>
        <taxon>Ursidae</taxon>
        <taxon>Ursus</taxon>
    </lineage>
</organism>
<comment type="pathway">
    <text evidence="2">Protein modification; protein ubiquitination.</text>
</comment>
<dbReference type="CDD" id="cd01799">
    <property type="entry name" value="Ubl_HOIL1"/>
    <property type="match status" value="1"/>
</dbReference>
<evidence type="ECO:0000256" key="8">
    <source>
        <dbReference type="ARBA" id="ARBA00022833"/>
    </source>
</evidence>
<reference evidence="18" key="1">
    <citation type="submission" date="2016-06" db="EMBL/GenBank/DDBJ databases">
        <title>De novo assembly and RNA-Seq shows season-dependent expression and editing in black bear kidneys.</title>
        <authorList>
            <person name="Korstanje R."/>
            <person name="Srivastava A."/>
            <person name="Sarsani V.K."/>
            <person name="Sheehan S.M."/>
            <person name="Seger R.L."/>
            <person name="Barter M.E."/>
            <person name="Lindqvist C."/>
            <person name="Brody L.C."/>
            <person name="Mullikin J.C."/>
        </authorList>
    </citation>
    <scope>NUCLEOTIDE SEQUENCE [LARGE SCALE GENOMIC DNA]</scope>
</reference>
<feature type="region of interest" description="Disordered" evidence="15">
    <location>
        <begin position="74"/>
        <end position="127"/>
    </location>
</feature>
<dbReference type="Proteomes" id="UP000291022">
    <property type="component" value="Unassembled WGS sequence"/>
</dbReference>
<dbReference type="Gene3D" id="2.30.30.380">
    <property type="entry name" value="Zn-finger domain of Sec23/24"/>
    <property type="match status" value="1"/>
</dbReference>
<feature type="region of interest" description="Disordered" evidence="15">
    <location>
        <begin position="498"/>
        <end position="538"/>
    </location>
</feature>
<dbReference type="SUPFAM" id="SSF90209">
    <property type="entry name" value="Ran binding protein zinc finger-like"/>
    <property type="match status" value="1"/>
</dbReference>
<dbReference type="GO" id="GO:0030674">
    <property type="term" value="F:protein-macromolecule adaptor activity"/>
    <property type="evidence" value="ECO:0007669"/>
    <property type="project" value="Ensembl"/>
</dbReference>
<dbReference type="AlphaFoldDB" id="A0A452SV21"/>
<dbReference type="InterPro" id="IPR031912">
    <property type="entry name" value="Sharpin_PH"/>
</dbReference>
<keyword evidence="3" id="KW-0963">Cytoplasm</keyword>
<dbReference type="GO" id="GO:0045202">
    <property type="term" value="C:synapse"/>
    <property type="evidence" value="ECO:0007669"/>
    <property type="project" value="UniProtKB-SubCell"/>
</dbReference>
<dbReference type="GO" id="GO:0004842">
    <property type="term" value="F:ubiquitin-protein transferase activity"/>
    <property type="evidence" value="ECO:0007669"/>
    <property type="project" value="TreeGrafter"/>
</dbReference>
<dbReference type="GO" id="GO:0010803">
    <property type="term" value="P:regulation of tumor necrosis factor-mediated signaling pathway"/>
    <property type="evidence" value="ECO:0007669"/>
    <property type="project" value="Ensembl"/>
</dbReference>
<dbReference type="CDD" id="cd13305">
    <property type="entry name" value="PH_SHARPIN"/>
    <property type="match status" value="1"/>
</dbReference>
<dbReference type="GO" id="GO:0043130">
    <property type="term" value="F:ubiquitin binding"/>
    <property type="evidence" value="ECO:0007669"/>
    <property type="project" value="TreeGrafter"/>
</dbReference>
<dbReference type="PROSITE" id="PS01358">
    <property type="entry name" value="ZF_RANBP2_1"/>
    <property type="match status" value="1"/>
</dbReference>
<gene>
    <name evidence="17" type="primary">SHARPIN</name>
</gene>
<reference evidence="17" key="2">
    <citation type="submission" date="2025-08" db="UniProtKB">
        <authorList>
            <consortium name="Ensembl"/>
        </authorList>
    </citation>
    <scope>IDENTIFICATION</scope>
</reference>
<dbReference type="UniPathway" id="UPA00143"/>
<dbReference type="GO" id="GO:0031593">
    <property type="term" value="F:polyubiquitin modification-dependent protein binding"/>
    <property type="evidence" value="ECO:0007669"/>
    <property type="project" value="Ensembl"/>
</dbReference>
<evidence type="ECO:0000256" key="12">
    <source>
        <dbReference type="ARBA" id="ARBA00074170"/>
    </source>
</evidence>
<dbReference type="Pfam" id="PF16764">
    <property type="entry name" value="Sharpin_PH"/>
    <property type="match status" value="1"/>
</dbReference>
<dbReference type="GO" id="GO:0030262">
    <property type="term" value="P:apoptotic nuclear changes"/>
    <property type="evidence" value="ECO:0007669"/>
    <property type="project" value="Ensembl"/>
</dbReference>
<dbReference type="FunFam" id="2.30.30.380:FF:000014">
    <property type="entry name" value="sharpin isoform X1"/>
    <property type="match status" value="1"/>
</dbReference>
<evidence type="ECO:0000313" key="18">
    <source>
        <dbReference type="Proteomes" id="UP000291022"/>
    </source>
</evidence>
<dbReference type="GO" id="GO:0031424">
    <property type="term" value="P:keratinization"/>
    <property type="evidence" value="ECO:0007669"/>
    <property type="project" value="Ensembl"/>
</dbReference>
<dbReference type="GO" id="GO:0007005">
    <property type="term" value="P:mitochondrion organization"/>
    <property type="evidence" value="ECO:0007669"/>
    <property type="project" value="Ensembl"/>
</dbReference>
<dbReference type="GO" id="GO:0050728">
    <property type="term" value="P:negative regulation of inflammatory response"/>
    <property type="evidence" value="ECO:0007669"/>
    <property type="project" value="Ensembl"/>
</dbReference>
<proteinExistence type="predicted"/>
<keyword evidence="18" id="KW-1185">Reference proteome</keyword>
<dbReference type="GO" id="GO:2000348">
    <property type="term" value="P:regulation of CD40 signaling pathway"/>
    <property type="evidence" value="ECO:0007669"/>
    <property type="project" value="Ensembl"/>
</dbReference>
<evidence type="ECO:0000259" key="16">
    <source>
        <dbReference type="PROSITE" id="PS50199"/>
    </source>
</evidence>
<dbReference type="FunFam" id="2.30.29.30:FF:000331">
    <property type="entry name" value="sharpin isoform X1"/>
    <property type="match status" value="1"/>
</dbReference>
<name>A0A452SV21_URSAM</name>
<evidence type="ECO:0000256" key="9">
    <source>
        <dbReference type="ARBA" id="ARBA00023018"/>
    </source>
</evidence>
<dbReference type="GO" id="GO:0043161">
    <property type="term" value="P:proteasome-mediated ubiquitin-dependent protein catabolic process"/>
    <property type="evidence" value="ECO:0007669"/>
    <property type="project" value="TreeGrafter"/>
</dbReference>
<feature type="compositionally biased region" description="Basic residues" evidence="15">
    <location>
        <begin position="90"/>
        <end position="103"/>
    </location>
</feature>
<dbReference type="GO" id="GO:0043124">
    <property type="term" value="P:negative regulation of canonical NF-kappaB signal transduction"/>
    <property type="evidence" value="ECO:0007669"/>
    <property type="project" value="Ensembl"/>
</dbReference>
<reference evidence="17" key="3">
    <citation type="submission" date="2025-09" db="UniProtKB">
        <authorList>
            <consortium name="Ensembl"/>
        </authorList>
    </citation>
    <scope>IDENTIFICATION</scope>
</reference>
<evidence type="ECO:0000256" key="2">
    <source>
        <dbReference type="ARBA" id="ARBA00004906"/>
    </source>
</evidence>
<dbReference type="Ensembl" id="ENSUAMT00000040882.1">
    <property type="protein sequence ID" value="ENSUAMP00000036728.1"/>
    <property type="gene ID" value="ENSUAMG00000027816.1"/>
</dbReference>
<keyword evidence="6 14" id="KW-0863">Zinc-finger</keyword>
<dbReference type="GO" id="GO:0042742">
    <property type="term" value="P:defense response to bacterium"/>
    <property type="evidence" value="ECO:0007669"/>
    <property type="project" value="Ensembl"/>
</dbReference>
<keyword evidence="7" id="KW-0833">Ubl conjugation pathway</keyword>
<dbReference type="InterPro" id="IPR051628">
    <property type="entry name" value="LUBAC_E3_Ligases"/>
</dbReference>
<dbReference type="SMART" id="SM00547">
    <property type="entry name" value="ZnF_RBZ"/>
    <property type="match status" value="1"/>
</dbReference>
<evidence type="ECO:0000256" key="5">
    <source>
        <dbReference type="ARBA" id="ARBA00022723"/>
    </source>
</evidence>
<dbReference type="GO" id="GO:0097039">
    <property type="term" value="P:protein linear polyubiquitination"/>
    <property type="evidence" value="ECO:0007669"/>
    <property type="project" value="Ensembl"/>
</dbReference>
<evidence type="ECO:0000256" key="4">
    <source>
        <dbReference type="ARBA" id="ARBA00022553"/>
    </source>
</evidence>
<feature type="domain" description="RanBP2-type" evidence="16">
    <location>
        <begin position="471"/>
        <end position="496"/>
    </location>
</feature>
<dbReference type="InterPro" id="IPR057468">
    <property type="entry name" value="HOIL-1/Sharpin_LTM"/>
</dbReference>
<dbReference type="GO" id="GO:0043123">
    <property type="term" value="P:positive regulation of canonical NF-kappaB signal transduction"/>
    <property type="evidence" value="ECO:0007669"/>
    <property type="project" value="Ensembl"/>
</dbReference>
<dbReference type="SUPFAM" id="SSF54236">
    <property type="entry name" value="Ubiquitin-like"/>
    <property type="match status" value="1"/>
</dbReference>
<evidence type="ECO:0000313" key="17">
    <source>
        <dbReference type="Ensembl" id="ENSUAMP00000036728.1"/>
    </source>
</evidence>
<dbReference type="Gene3D" id="2.30.29.30">
    <property type="entry name" value="Pleckstrin-homology domain (PH domain)/Phosphotyrosine-binding domain (PTB)"/>
    <property type="match status" value="1"/>
</dbReference>
<dbReference type="GO" id="GO:0007249">
    <property type="term" value="P:canonical NF-kappaB signal transduction"/>
    <property type="evidence" value="ECO:0007669"/>
    <property type="project" value="Ensembl"/>
</dbReference>
<evidence type="ECO:0000256" key="11">
    <source>
        <dbReference type="ARBA" id="ARBA00062291"/>
    </source>
</evidence>
<dbReference type="InterPro" id="IPR011993">
    <property type="entry name" value="PH-like_dom_sf"/>
</dbReference>
<keyword evidence="9" id="KW-0770">Synapse</keyword>
<dbReference type="Gene3D" id="3.10.20.90">
    <property type="entry name" value="Phosphatidylinositol 3-kinase Catalytic Subunit, Chain A, domain 1"/>
    <property type="match status" value="1"/>
</dbReference>
<dbReference type="FunFam" id="3.10.20.90:FF:000130">
    <property type="entry name" value="SHANK-associated RH domain interactor"/>
    <property type="match status" value="1"/>
</dbReference>
<dbReference type="OMA" id="HDHISIN"/>
<comment type="subunit">
    <text evidence="11">Monomer and homodimer. Component of the LUBAC complex (linear ubiquitin chain assembly complex) which consists of SHARPIN, RBCK1 and RNF31. LUBAC has a MW of approximately 600 kDa suggesting a heteromultimeric assembly of its subunits. Associates with the TNF-R1 signaling complex (TNF-RSC) in a stimulation-dependent manner. Interacts with EYA1, EYA2, SHANK1 and SHANK3 (via ANK repeats).</text>
</comment>
<dbReference type="PANTHER" id="PTHR22770:SF43">
    <property type="entry name" value="SHARPIN"/>
    <property type="match status" value="1"/>
</dbReference>
<evidence type="ECO:0000256" key="1">
    <source>
        <dbReference type="ARBA" id="ARBA00004496"/>
    </source>
</evidence>
<dbReference type="GeneTree" id="ENSGT00940000161574"/>
<evidence type="ECO:0000256" key="6">
    <source>
        <dbReference type="ARBA" id="ARBA00022771"/>
    </source>
</evidence>
<dbReference type="Pfam" id="PF25393">
    <property type="entry name" value="LTM"/>
    <property type="match status" value="1"/>
</dbReference>
<evidence type="ECO:0000256" key="3">
    <source>
        <dbReference type="ARBA" id="ARBA00022490"/>
    </source>
</evidence>
<dbReference type="InterPro" id="IPR036443">
    <property type="entry name" value="Znf_RanBP2_sf"/>
</dbReference>
<dbReference type="PANTHER" id="PTHR22770">
    <property type="entry name" value="UBIQUITIN CONJUGATING ENZYME 7 INTERACTING PROTEIN-RELATED"/>
    <property type="match status" value="1"/>
</dbReference>
<comment type="subcellular location">
    <subcellularLocation>
        <location evidence="1">Cytoplasm</location>
    </subcellularLocation>
    <subcellularLocation>
        <location evidence="10">Synapse</location>
    </subcellularLocation>
</comment>
<dbReference type="STRING" id="9643.ENSUAMP00000036728"/>
<keyword evidence="5" id="KW-0479">Metal-binding</keyword>
<dbReference type="InterPro" id="IPR029071">
    <property type="entry name" value="Ubiquitin-like_domsf"/>
</dbReference>
<dbReference type="GO" id="GO:0071797">
    <property type="term" value="C:LUBAC complex"/>
    <property type="evidence" value="ECO:0007669"/>
    <property type="project" value="Ensembl"/>
</dbReference>
<keyword evidence="8" id="KW-0862">Zinc</keyword>
<dbReference type="InterPro" id="IPR001876">
    <property type="entry name" value="Znf_RanBP2"/>
</dbReference>
<evidence type="ECO:0000256" key="7">
    <source>
        <dbReference type="ARBA" id="ARBA00022786"/>
    </source>
</evidence>
<dbReference type="GO" id="GO:0008270">
    <property type="term" value="F:zinc ion binding"/>
    <property type="evidence" value="ECO:0007669"/>
    <property type="project" value="UniProtKB-KW"/>
</dbReference>
<evidence type="ECO:0000256" key="14">
    <source>
        <dbReference type="PROSITE-ProRule" id="PRU00322"/>
    </source>
</evidence>
<evidence type="ECO:0000256" key="10">
    <source>
        <dbReference type="ARBA" id="ARBA00034103"/>
    </source>
</evidence>
<dbReference type="PROSITE" id="PS50199">
    <property type="entry name" value="ZF_RANBP2_2"/>
    <property type="match status" value="1"/>
</dbReference>